<evidence type="ECO:0000313" key="3">
    <source>
        <dbReference type="Proteomes" id="UP001283361"/>
    </source>
</evidence>
<keyword evidence="3" id="KW-1185">Reference proteome</keyword>
<evidence type="ECO:0000313" key="2">
    <source>
        <dbReference type="EMBL" id="KAK3774110.1"/>
    </source>
</evidence>
<organism evidence="2 3">
    <name type="scientific">Elysia crispata</name>
    <name type="common">lettuce slug</name>
    <dbReference type="NCBI Taxonomy" id="231223"/>
    <lineage>
        <taxon>Eukaryota</taxon>
        <taxon>Metazoa</taxon>
        <taxon>Spiralia</taxon>
        <taxon>Lophotrochozoa</taxon>
        <taxon>Mollusca</taxon>
        <taxon>Gastropoda</taxon>
        <taxon>Heterobranchia</taxon>
        <taxon>Euthyneura</taxon>
        <taxon>Panpulmonata</taxon>
        <taxon>Sacoglossa</taxon>
        <taxon>Placobranchoidea</taxon>
        <taxon>Plakobranchidae</taxon>
        <taxon>Elysia</taxon>
    </lineage>
</organism>
<name>A0AAE0ZR78_9GAST</name>
<reference evidence="2" key="1">
    <citation type="journal article" date="2023" name="G3 (Bethesda)">
        <title>A reference genome for the long-term kleptoplast-retaining sea slug Elysia crispata morphotype clarki.</title>
        <authorList>
            <person name="Eastman K.E."/>
            <person name="Pendleton A.L."/>
            <person name="Shaikh M.A."/>
            <person name="Suttiyut T."/>
            <person name="Ogas R."/>
            <person name="Tomko P."/>
            <person name="Gavelis G."/>
            <person name="Widhalm J.R."/>
            <person name="Wisecaver J.H."/>
        </authorList>
    </citation>
    <scope>NUCLEOTIDE SEQUENCE</scope>
    <source>
        <strain evidence="2">ECLA1</strain>
    </source>
</reference>
<comment type="caution">
    <text evidence="2">The sequence shown here is derived from an EMBL/GenBank/DDBJ whole genome shotgun (WGS) entry which is preliminary data.</text>
</comment>
<proteinExistence type="predicted"/>
<accession>A0AAE0ZR78</accession>
<protein>
    <submittedName>
        <fullName evidence="2">Uncharacterized protein</fullName>
    </submittedName>
</protein>
<dbReference type="Proteomes" id="UP001283361">
    <property type="component" value="Unassembled WGS sequence"/>
</dbReference>
<sequence>MSNFDPTSDHALLLSRPHPGNRGFSQPPCRSYLHAPFANLAITHVLHLPAGNHAQLPPLELEMGDLLLGHVVGVNVTFKAAHKSQTKIWCRYWLPGTNGSVRSWSPAPEWIGDSLRPFFTRRSILPVCVFGRAIKMAAAPPERREARCVRGALGGAVTRCGPVTTTSHRVERVKVAVGRKMLRMRLLRQNVNRVMSPLLISKKYESAELPVPQPDDPVIGWFVLCSAVTIFPQLCLLPLHLSLGSVEKKPEIFFT</sequence>
<dbReference type="EMBL" id="JAWDGP010003469">
    <property type="protein sequence ID" value="KAK3774110.1"/>
    <property type="molecule type" value="Genomic_DNA"/>
</dbReference>
<dbReference type="AlphaFoldDB" id="A0AAE0ZR78"/>
<evidence type="ECO:0000256" key="1">
    <source>
        <dbReference type="SAM" id="MobiDB-lite"/>
    </source>
</evidence>
<feature type="region of interest" description="Disordered" evidence="1">
    <location>
        <begin position="1"/>
        <end position="22"/>
    </location>
</feature>
<gene>
    <name evidence="2" type="ORF">RRG08_030192</name>
</gene>